<accession>A0A9D4DJV9</accession>
<gene>
    <name evidence="1" type="ORF">DPMN_185103</name>
</gene>
<dbReference type="SMART" id="SM01411">
    <property type="entry name" value="Ephrin_rec_like"/>
    <property type="match status" value="2"/>
</dbReference>
<dbReference type="PANTHER" id="PTHR47236">
    <property type="entry name" value="GENE, 32742-RELATED-RELATED"/>
    <property type="match status" value="1"/>
</dbReference>
<dbReference type="AlphaFoldDB" id="A0A9D4DJV9"/>
<keyword evidence="2" id="KW-1185">Reference proteome</keyword>
<sequence length="119" mass="12627">MQDDDAYECPVGHFCPEGTSEPQKCPAGSYSNSVRLTSAAECTPCTAGEFCEQAGMTTTNGTCYAGYYCPNGSSSPREVDCPKGFFCGNGTATPSPCPKGDTLITLITIIRALFWENRA</sequence>
<organism evidence="1 2">
    <name type="scientific">Dreissena polymorpha</name>
    <name type="common">Zebra mussel</name>
    <name type="synonym">Mytilus polymorpha</name>
    <dbReference type="NCBI Taxonomy" id="45954"/>
    <lineage>
        <taxon>Eukaryota</taxon>
        <taxon>Metazoa</taxon>
        <taxon>Spiralia</taxon>
        <taxon>Lophotrochozoa</taxon>
        <taxon>Mollusca</taxon>
        <taxon>Bivalvia</taxon>
        <taxon>Autobranchia</taxon>
        <taxon>Heteroconchia</taxon>
        <taxon>Euheterodonta</taxon>
        <taxon>Imparidentia</taxon>
        <taxon>Neoheterodontei</taxon>
        <taxon>Myida</taxon>
        <taxon>Dreissenoidea</taxon>
        <taxon>Dreissenidae</taxon>
        <taxon>Dreissena</taxon>
    </lineage>
</organism>
<dbReference type="EMBL" id="JAIWYP010000010">
    <property type="protein sequence ID" value="KAH3750576.1"/>
    <property type="molecule type" value="Genomic_DNA"/>
</dbReference>
<dbReference type="PANTHER" id="PTHR47236:SF4">
    <property type="entry name" value="GENE 9195-RELATED"/>
    <property type="match status" value="1"/>
</dbReference>
<protein>
    <submittedName>
        <fullName evidence="1">Uncharacterized protein</fullName>
    </submittedName>
</protein>
<reference evidence="1" key="1">
    <citation type="journal article" date="2019" name="bioRxiv">
        <title>The Genome of the Zebra Mussel, Dreissena polymorpha: A Resource for Invasive Species Research.</title>
        <authorList>
            <person name="McCartney M.A."/>
            <person name="Auch B."/>
            <person name="Kono T."/>
            <person name="Mallez S."/>
            <person name="Zhang Y."/>
            <person name="Obille A."/>
            <person name="Becker A."/>
            <person name="Abrahante J.E."/>
            <person name="Garbe J."/>
            <person name="Badalamenti J.P."/>
            <person name="Herman A."/>
            <person name="Mangelson H."/>
            <person name="Liachko I."/>
            <person name="Sullivan S."/>
            <person name="Sone E.D."/>
            <person name="Koren S."/>
            <person name="Silverstein K.A.T."/>
            <person name="Beckman K.B."/>
            <person name="Gohl D.M."/>
        </authorList>
    </citation>
    <scope>NUCLEOTIDE SEQUENCE</scope>
    <source>
        <strain evidence="1">Duluth1</strain>
        <tissue evidence="1">Whole animal</tissue>
    </source>
</reference>
<comment type="caution">
    <text evidence="1">The sequence shown here is derived from an EMBL/GenBank/DDBJ whole genome shotgun (WGS) entry which is preliminary data.</text>
</comment>
<evidence type="ECO:0000313" key="2">
    <source>
        <dbReference type="Proteomes" id="UP000828390"/>
    </source>
</evidence>
<reference evidence="1" key="2">
    <citation type="submission" date="2020-11" db="EMBL/GenBank/DDBJ databases">
        <authorList>
            <person name="McCartney M.A."/>
            <person name="Auch B."/>
            <person name="Kono T."/>
            <person name="Mallez S."/>
            <person name="Becker A."/>
            <person name="Gohl D.M."/>
            <person name="Silverstein K.A.T."/>
            <person name="Koren S."/>
            <person name="Bechman K.B."/>
            <person name="Herman A."/>
            <person name="Abrahante J.E."/>
            <person name="Garbe J."/>
        </authorList>
    </citation>
    <scope>NUCLEOTIDE SEQUENCE</scope>
    <source>
        <strain evidence="1">Duluth1</strain>
        <tissue evidence="1">Whole animal</tissue>
    </source>
</reference>
<name>A0A9D4DJV9_DREPO</name>
<evidence type="ECO:0000313" key="1">
    <source>
        <dbReference type="EMBL" id="KAH3750576.1"/>
    </source>
</evidence>
<proteinExistence type="predicted"/>
<dbReference type="Gene3D" id="2.10.50.10">
    <property type="entry name" value="Tumor Necrosis Factor Receptor, subunit A, domain 2"/>
    <property type="match status" value="1"/>
</dbReference>
<dbReference type="Proteomes" id="UP000828390">
    <property type="component" value="Unassembled WGS sequence"/>
</dbReference>